<name>A0A2M7W3B1_9BACT</name>
<evidence type="ECO:0000256" key="12">
    <source>
        <dbReference type="PIRSR" id="PIRSR001492-2"/>
    </source>
</evidence>
<feature type="active site" description="Phosphoserine intermediate" evidence="9 11">
    <location>
        <position position="64"/>
    </location>
</feature>
<dbReference type="Gene3D" id="3.40.1450.10">
    <property type="entry name" value="BPG-independent phosphoglycerate mutase, domain B"/>
    <property type="match status" value="1"/>
</dbReference>
<evidence type="ECO:0000256" key="7">
    <source>
        <dbReference type="ARBA" id="ARBA00023211"/>
    </source>
</evidence>
<dbReference type="HAMAP" id="MF_01038">
    <property type="entry name" value="GpmI"/>
    <property type="match status" value="1"/>
</dbReference>
<keyword evidence="6 9" id="KW-0324">Glycolysis</keyword>
<dbReference type="FunFam" id="3.40.1450.10:FF:000002">
    <property type="entry name" value="2,3-bisphosphoglycerate-independent phosphoglycerate mutase"/>
    <property type="match status" value="1"/>
</dbReference>
<feature type="binding site" evidence="9 13">
    <location>
        <position position="446"/>
    </location>
    <ligand>
        <name>Mn(2+)</name>
        <dbReference type="ChEBI" id="CHEBI:29035"/>
        <label>2</label>
    </ligand>
</feature>
<dbReference type="UniPathway" id="UPA00109">
    <property type="reaction ID" value="UER00186"/>
</dbReference>
<feature type="binding site" evidence="9 12">
    <location>
        <position position="193"/>
    </location>
    <ligand>
        <name>substrate</name>
    </ligand>
</feature>
<dbReference type="Gene3D" id="3.40.720.10">
    <property type="entry name" value="Alkaline Phosphatase, subunit A"/>
    <property type="match status" value="1"/>
</dbReference>
<dbReference type="GO" id="GO:0006096">
    <property type="term" value="P:glycolytic process"/>
    <property type="evidence" value="ECO:0007669"/>
    <property type="project" value="UniProtKB-UniRule"/>
</dbReference>
<dbReference type="AlphaFoldDB" id="A0A2M7W3B1"/>
<evidence type="ECO:0000256" key="10">
    <source>
        <dbReference type="NCBIfam" id="TIGR01307"/>
    </source>
</evidence>
<dbReference type="InterPro" id="IPR005995">
    <property type="entry name" value="Pgm_bpd_ind"/>
</dbReference>
<reference evidence="17" key="1">
    <citation type="submission" date="2017-09" db="EMBL/GenBank/DDBJ databases">
        <title>Depth-based differentiation of microbial function through sediment-hosted aquifers and enrichment of novel symbionts in the deep terrestrial subsurface.</title>
        <authorList>
            <person name="Probst A.J."/>
            <person name="Ladd B."/>
            <person name="Jarett J.K."/>
            <person name="Geller-Mcgrath D.E."/>
            <person name="Sieber C.M.K."/>
            <person name="Emerson J.B."/>
            <person name="Anantharaman K."/>
            <person name="Thomas B.C."/>
            <person name="Malmstrom R."/>
            <person name="Stieglmeier M."/>
            <person name="Klingl A."/>
            <person name="Woyke T."/>
            <person name="Ryan C.M."/>
            <person name="Banfield J.F."/>
        </authorList>
    </citation>
    <scope>NUCLEOTIDE SEQUENCE [LARGE SCALE GENOMIC DNA]</scope>
</reference>
<feature type="binding site" evidence="9 12">
    <location>
        <position position="337"/>
    </location>
    <ligand>
        <name>substrate</name>
    </ligand>
</feature>
<dbReference type="SUPFAM" id="SSF64158">
    <property type="entry name" value="2,3-Bisphosphoglycerate-independent phosphoglycerate mutase, substrate-binding domain"/>
    <property type="match status" value="1"/>
</dbReference>
<evidence type="ECO:0000313" key="17">
    <source>
        <dbReference type="Proteomes" id="UP000228952"/>
    </source>
</evidence>
<dbReference type="GO" id="GO:0030145">
    <property type="term" value="F:manganese ion binding"/>
    <property type="evidence" value="ECO:0007669"/>
    <property type="project" value="UniProtKB-UniRule"/>
</dbReference>
<feature type="binding site" evidence="9 12">
    <location>
        <begin position="263"/>
        <end position="266"/>
    </location>
    <ligand>
        <name>substrate</name>
    </ligand>
</feature>
<comment type="similarity">
    <text evidence="4 9">Belongs to the BPG-independent phosphoglycerate mutase family.</text>
</comment>
<feature type="binding site" evidence="9 12">
    <location>
        <position position="187"/>
    </location>
    <ligand>
        <name>substrate</name>
    </ligand>
</feature>
<evidence type="ECO:0000256" key="2">
    <source>
        <dbReference type="ARBA" id="ARBA00002315"/>
    </source>
</evidence>
<evidence type="ECO:0000256" key="4">
    <source>
        <dbReference type="ARBA" id="ARBA00008819"/>
    </source>
</evidence>
<dbReference type="EC" id="5.4.2.12" evidence="9 10"/>
<feature type="binding site" evidence="9 13">
    <location>
        <position position="464"/>
    </location>
    <ligand>
        <name>Mn(2+)</name>
        <dbReference type="ChEBI" id="CHEBI:29035"/>
        <label>1</label>
    </ligand>
</feature>
<evidence type="ECO:0000259" key="14">
    <source>
        <dbReference type="Pfam" id="PF01676"/>
    </source>
</evidence>
<feature type="binding site" evidence="9 13">
    <location>
        <position position="64"/>
    </location>
    <ligand>
        <name>Mn(2+)</name>
        <dbReference type="ChEBI" id="CHEBI:29035"/>
        <label>2</label>
    </ligand>
</feature>
<dbReference type="GO" id="GO:0005829">
    <property type="term" value="C:cytosol"/>
    <property type="evidence" value="ECO:0007669"/>
    <property type="project" value="TreeGrafter"/>
</dbReference>
<dbReference type="GO" id="GO:0006007">
    <property type="term" value="P:glucose catabolic process"/>
    <property type="evidence" value="ECO:0007669"/>
    <property type="project" value="InterPro"/>
</dbReference>
<dbReference type="InterPro" id="IPR006124">
    <property type="entry name" value="Metalloenzyme"/>
</dbReference>
<evidence type="ECO:0000256" key="8">
    <source>
        <dbReference type="ARBA" id="ARBA00023235"/>
    </source>
</evidence>
<protein>
    <recommendedName>
        <fullName evidence="9 10">2,3-bisphosphoglycerate-independent phosphoglycerate mutase</fullName>
        <shortName evidence="9">BPG-independent PGAM</shortName>
        <shortName evidence="9">Phosphoglyceromutase</shortName>
        <shortName evidence="9">iPGM</shortName>
        <ecNumber evidence="9 10">5.4.2.12</ecNumber>
    </recommendedName>
</protein>
<sequence length="515" mass="57319">MRRVPGPVVLLILDGIASNEPYDGNAVAAAKTPFLESLWDSYPHGLLHASGEHVGLPVNVKGNSEVGHTNIGAGQVVYQYLPRINASIEKGAFYTNEALRSVIEKTKLQGTALHILGCLSDGNVHTAIGHFKAVLEFCAKNGQRNVFFHVFTDGRDAEPKSASRYFEQLEQWLKEYKIGKLATIIGRQYSMDRNKTWPRTQRAYDLLTSHIGTAVSTWSEVLAKSYSAEITDEFLEPYVLQDKEVEAQGFVKDGDGIIFLNFRPDRALQLSQAFVIEEFLGFERKKTIKNLSFVSMVRYQKDLPVAVAFHPMDVKMPLGRVVSMAGMRQLRLTESQKFPHVTYFINGGANTVYPGEMRINIPSPDVPTFDLKPEMSIYEITETFKKNLGYNVYDLFIMNFANGDMVGHSGVFDAGVKAVEHVDTCTAQVVKHVLALNGAVFITADHGNIDEMTNQLTGEMDTEHSIFPVPFISVYKNAKNSYQLPLGSLQDIAPTVLDFLGIEIPPDMTGRILVE</sequence>
<comment type="catalytic activity">
    <reaction evidence="1 9">
        <text>(2R)-2-phosphoglycerate = (2R)-3-phosphoglycerate</text>
        <dbReference type="Rhea" id="RHEA:15901"/>
        <dbReference type="ChEBI" id="CHEBI:58272"/>
        <dbReference type="ChEBI" id="CHEBI:58289"/>
        <dbReference type="EC" id="5.4.2.12"/>
    </reaction>
</comment>
<feature type="binding site" evidence="9 13">
    <location>
        <position position="445"/>
    </location>
    <ligand>
        <name>Mn(2+)</name>
        <dbReference type="ChEBI" id="CHEBI:29035"/>
        <label>2</label>
    </ligand>
</feature>
<dbReference type="NCBIfam" id="TIGR01307">
    <property type="entry name" value="pgm_bpd_ind"/>
    <property type="match status" value="1"/>
</dbReference>
<dbReference type="InterPro" id="IPR017850">
    <property type="entry name" value="Alkaline_phosphatase_core_sf"/>
</dbReference>
<dbReference type="Pfam" id="PF01676">
    <property type="entry name" value="Metalloenzyme"/>
    <property type="match status" value="1"/>
</dbReference>
<dbReference type="CDD" id="cd16010">
    <property type="entry name" value="iPGM"/>
    <property type="match status" value="1"/>
</dbReference>
<feature type="binding site" evidence="9 13">
    <location>
        <position position="408"/>
    </location>
    <ligand>
        <name>Mn(2+)</name>
        <dbReference type="ChEBI" id="CHEBI:29035"/>
        <label>1</label>
    </ligand>
</feature>
<dbReference type="EMBL" id="PFQB01000002">
    <property type="protein sequence ID" value="PJA15972.1"/>
    <property type="molecule type" value="Genomic_DNA"/>
</dbReference>
<comment type="function">
    <text evidence="2 9">Catalyzes the interconversion of 2-phosphoglycerate and 3-phosphoglycerate.</text>
</comment>
<keyword evidence="5 9" id="KW-0479">Metal-binding</keyword>
<comment type="caution">
    <text evidence="16">The sequence shown here is derived from an EMBL/GenBank/DDBJ whole genome shotgun (WGS) entry which is preliminary data.</text>
</comment>
<dbReference type="Proteomes" id="UP000228952">
    <property type="component" value="Unassembled WGS sequence"/>
</dbReference>
<comment type="subunit">
    <text evidence="9">Monomer.</text>
</comment>
<feature type="domain" description="BPG-independent PGAM N-terminal" evidence="15">
    <location>
        <begin position="84"/>
        <end position="301"/>
    </location>
</feature>
<comment type="cofactor">
    <cofactor evidence="9">
        <name>Mn(2+)</name>
        <dbReference type="ChEBI" id="CHEBI:29035"/>
    </cofactor>
    <text evidence="9">Binds 2 manganese ions per subunit.</text>
</comment>
<evidence type="ECO:0000313" key="16">
    <source>
        <dbReference type="EMBL" id="PJA15972.1"/>
    </source>
</evidence>
<evidence type="ECO:0000256" key="6">
    <source>
        <dbReference type="ARBA" id="ARBA00023152"/>
    </source>
</evidence>
<dbReference type="InterPro" id="IPR036646">
    <property type="entry name" value="PGAM_B_sf"/>
</dbReference>
<evidence type="ECO:0000256" key="13">
    <source>
        <dbReference type="PIRSR" id="PIRSR001492-3"/>
    </source>
</evidence>
<evidence type="ECO:0000256" key="3">
    <source>
        <dbReference type="ARBA" id="ARBA00004798"/>
    </source>
</evidence>
<dbReference type="InterPro" id="IPR011258">
    <property type="entry name" value="BPG-indep_PGM_N"/>
</dbReference>
<dbReference type="PANTHER" id="PTHR31637">
    <property type="entry name" value="2,3-BISPHOSPHOGLYCERATE-INDEPENDENT PHOSPHOGLYCERATE MUTASE"/>
    <property type="match status" value="1"/>
</dbReference>
<comment type="pathway">
    <text evidence="3 9">Carbohydrate degradation; glycolysis; pyruvate from D-glyceraldehyde 3-phosphate: step 3/5.</text>
</comment>
<evidence type="ECO:0000256" key="9">
    <source>
        <dbReference type="HAMAP-Rule" id="MF_01038"/>
    </source>
</evidence>
<evidence type="ECO:0000259" key="15">
    <source>
        <dbReference type="Pfam" id="PF06415"/>
    </source>
</evidence>
<evidence type="ECO:0000256" key="11">
    <source>
        <dbReference type="PIRSR" id="PIRSR001492-1"/>
    </source>
</evidence>
<accession>A0A2M7W3B1</accession>
<keyword evidence="7 9" id="KW-0464">Manganese</keyword>
<gene>
    <name evidence="9" type="primary">gpmI</name>
    <name evidence="16" type="ORF">COX64_00065</name>
</gene>
<dbReference type="SUPFAM" id="SSF53649">
    <property type="entry name" value="Alkaline phosphatase-like"/>
    <property type="match status" value="1"/>
</dbReference>
<feature type="binding site" evidence="9 12">
    <location>
        <begin position="155"/>
        <end position="156"/>
    </location>
    <ligand>
        <name>substrate</name>
    </ligand>
</feature>
<organism evidence="16 17">
    <name type="scientific">Candidatus Dojkabacteria bacterium CG_4_10_14_0_2_um_filter_Dojkabacteria_WS6_41_15</name>
    <dbReference type="NCBI Taxonomy" id="2014249"/>
    <lineage>
        <taxon>Bacteria</taxon>
        <taxon>Candidatus Dojkabacteria</taxon>
    </lineage>
</organism>
<evidence type="ECO:0000256" key="1">
    <source>
        <dbReference type="ARBA" id="ARBA00000370"/>
    </source>
</evidence>
<dbReference type="PIRSF" id="PIRSF001492">
    <property type="entry name" value="IPGAM"/>
    <property type="match status" value="1"/>
</dbReference>
<feature type="binding site" evidence="9 13">
    <location>
        <position position="404"/>
    </location>
    <ligand>
        <name>Mn(2+)</name>
        <dbReference type="ChEBI" id="CHEBI:29035"/>
        <label>1</label>
    </ligand>
</feature>
<feature type="binding site" evidence="9 12">
    <location>
        <position position="125"/>
    </location>
    <ligand>
        <name>substrate</name>
    </ligand>
</feature>
<feature type="domain" description="Metalloenzyme" evidence="14">
    <location>
        <begin position="7"/>
        <end position="503"/>
    </location>
</feature>
<proteinExistence type="inferred from homology"/>
<dbReference type="GO" id="GO:0004619">
    <property type="term" value="F:phosphoglycerate mutase activity"/>
    <property type="evidence" value="ECO:0007669"/>
    <property type="project" value="UniProtKB-UniRule"/>
</dbReference>
<dbReference type="Pfam" id="PF06415">
    <property type="entry name" value="iPGM_N"/>
    <property type="match status" value="1"/>
</dbReference>
<evidence type="ECO:0000256" key="5">
    <source>
        <dbReference type="ARBA" id="ARBA00022723"/>
    </source>
</evidence>
<dbReference type="PANTHER" id="PTHR31637:SF0">
    <property type="entry name" value="2,3-BISPHOSPHOGLYCERATE-INDEPENDENT PHOSPHOGLYCERATE MUTASE"/>
    <property type="match status" value="1"/>
</dbReference>
<feature type="binding site" evidence="9 13">
    <location>
        <position position="14"/>
    </location>
    <ligand>
        <name>Mn(2+)</name>
        <dbReference type="ChEBI" id="CHEBI:29035"/>
        <label>2</label>
    </ligand>
</feature>
<keyword evidence="8 9" id="KW-0413">Isomerase</keyword>